<evidence type="ECO:0000313" key="3">
    <source>
        <dbReference type="Proteomes" id="UP000249794"/>
    </source>
</evidence>
<name>A0A2W4XGH5_9CYAN</name>
<reference evidence="2 3" key="2">
    <citation type="submission" date="2018-06" db="EMBL/GenBank/DDBJ databases">
        <title>Metagenomic assembly of (sub)arctic Cyanobacteria and their associated microbiome from non-axenic cultures.</title>
        <authorList>
            <person name="Baurain D."/>
        </authorList>
    </citation>
    <scope>NUCLEOTIDE SEQUENCE [LARGE SCALE GENOMIC DNA]</scope>
    <source>
        <strain evidence="2">ULC027bin1</strain>
    </source>
</reference>
<reference evidence="3" key="1">
    <citation type="submission" date="2018-04" db="EMBL/GenBank/DDBJ databases">
        <authorList>
            <person name="Cornet L."/>
        </authorList>
    </citation>
    <scope>NUCLEOTIDE SEQUENCE [LARGE SCALE GENOMIC DNA]</scope>
</reference>
<dbReference type="AlphaFoldDB" id="A0A2W4XGH5"/>
<accession>A0A2W4XGH5</accession>
<proteinExistence type="predicted"/>
<evidence type="ECO:0000313" key="2">
    <source>
        <dbReference type="EMBL" id="PZO56316.1"/>
    </source>
</evidence>
<evidence type="ECO:0000256" key="1">
    <source>
        <dbReference type="SAM" id="MobiDB-lite"/>
    </source>
</evidence>
<comment type="caution">
    <text evidence="2">The sequence shown here is derived from an EMBL/GenBank/DDBJ whole genome shotgun (WGS) entry which is preliminary data.</text>
</comment>
<feature type="region of interest" description="Disordered" evidence="1">
    <location>
        <begin position="69"/>
        <end position="88"/>
    </location>
</feature>
<gene>
    <name evidence="2" type="ORF">DCF15_09080</name>
</gene>
<dbReference type="EMBL" id="QBMP01000075">
    <property type="protein sequence ID" value="PZO56316.1"/>
    <property type="molecule type" value="Genomic_DNA"/>
</dbReference>
<organism evidence="2 3">
    <name type="scientific">Phormidesmis priestleyi</name>
    <dbReference type="NCBI Taxonomy" id="268141"/>
    <lineage>
        <taxon>Bacteria</taxon>
        <taxon>Bacillati</taxon>
        <taxon>Cyanobacteriota</taxon>
        <taxon>Cyanophyceae</taxon>
        <taxon>Leptolyngbyales</taxon>
        <taxon>Leptolyngbyaceae</taxon>
        <taxon>Phormidesmis</taxon>
    </lineage>
</organism>
<feature type="compositionally biased region" description="Basic and acidic residues" evidence="1">
    <location>
        <begin position="69"/>
        <end position="79"/>
    </location>
</feature>
<dbReference type="Proteomes" id="UP000249794">
    <property type="component" value="Unassembled WGS sequence"/>
</dbReference>
<protein>
    <submittedName>
        <fullName evidence="2">Uncharacterized protein</fullName>
    </submittedName>
</protein>
<sequence>MIACASCSHSRSAPSCCRSNCSHSRSKKGRTAEWEVSTKGCQNRARSIRVGDGDKVWEFDWEFGWELESASKRSSDPSTRKSSSSSRLDATCSAQKASQTWAICHSQLSCLSGGAAGQLLLSLGKRVGASAVGAEN</sequence>